<proteinExistence type="predicted"/>
<evidence type="ECO:0000313" key="2">
    <source>
        <dbReference type="Proteomes" id="UP000244803"/>
    </source>
</evidence>
<dbReference type="GO" id="GO:0071014">
    <property type="term" value="C:post-mRNA release spliceosomal complex"/>
    <property type="evidence" value="ECO:0007669"/>
    <property type="project" value="TreeGrafter"/>
</dbReference>
<dbReference type="GO" id="GO:0005684">
    <property type="term" value="C:U2-type spliceosomal complex"/>
    <property type="evidence" value="ECO:0007669"/>
    <property type="project" value="TreeGrafter"/>
</dbReference>
<sequence>MGDVKEAAIDPDFKGIVFRNYIPRDENLKKLCKTFLDDYSSIENTIDEQIDQTIREYESEDVLSLVRPRRQNWDLKRELNRKKQILSNRTDSAILRLLRESKSNNQILAHKVAQMDSDGSEDMDIE</sequence>
<evidence type="ECO:0000313" key="1">
    <source>
        <dbReference type="EMBL" id="UVC53995.1"/>
    </source>
</evidence>
<dbReference type="AlphaFoldDB" id="A0A976SJZ6"/>
<accession>A0A976SJZ6</accession>
<name>A0A976SJZ6_THEOR</name>
<reference evidence="1" key="1">
    <citation type="submission" date="2022-07" db="EMBL/GenBank/DDBJ databases">
        <title>Evaluation of T. orientalis genome assembly methods using nanopore sequencing and analysis of variation between genomes.</title>
        <authorList>
            <person name="Yam J."/>
            <person name="Micallef M.L."/>
            <person name="Liu M."/>
            <person name="Djordjevic S.P."/>
            <person name="Bogema D.R."/>
            <person name="Jenkins C."/>
        </authorList>
    </citation>
    <scope>NUCLEOTIDE SEQUENCE</scope>
    <source>
        <strain evidence="1">Fish Creek</strain>
    </source>
</reference>
<evidence type="ECO:0008006" key="3">
    <source>
        <dbReference type="Google" id="ProtNLM"/>
    </source>
</evidence>
<dbReference type="PANTHER" id="PTHR31551:SF1">
    <property type="entry name" value="COILED-COIL DOMAIN-CONTAINING PROTEIN 12"/>
    <property type="match status" value="1"/>
</dbReference>
<dbReference type="Pfam" id="PF08315">
    <property type="entry name" value="cwf18"/>
    <property type="match status" value="1"/>
</dbReference>
<gene>
    <name evidence="1" type="ORF">MACJ_003318</name>
</gene>
<dbReference type="InterPro" id="IPR013169">
    <property type="entry name" value="mRNA_splic_Cwf18-like"/>
</dbReference>
<dbReference type="Proteomes" id="UP000244803">
    <property type="component" value="Chromosome 1"/>
</dbReference>
<dbReference type="PANTHER" id="PTHR31551">
    <property type="entry name" value="PRE-MRNA-SPLICING FACTOR CWF18"/>
    <property type="match status" value="1"/>
</dbReference>
<dbReference type="EMBL" id="CP056065">
    <property type="protein sequence ID" value="UVC53995.1"/>
    <property type="molecule type" value="Genomic_DNA"/>
</dbReference>
<protein>
    <recommendedName>
        <fullName evidence="3">Coiled-coil domain-containing protein 12</fullName>
    </recommendedName>
</protein>
<organism evidence="1 2">
    <name type="scientific">Theileria orientalis</name>
    <dbReference type="NCBI Taxonomy" id="68886"/>
    <lineage>
        <taxon>Eukaryota</taxon>
        <taxon>Sar</taxon>
        <taxon>Alveolata</taxon>
        <taxon>Apicomplexa</taxon>
        <taxon>Aconoidasida</taxon>
        <taxon>Piroplasmida</taxon>
        <taxon>Theileriidae</taxon>
        <taxon>Theileria</taxon>
    </lineage>
</organism>